<reference evidence="3 4" key="1">
    <citation type="submission" date="2023-12" db="EMBL/GenBank/DDBJ databases">
        <title>A high-quality genome assembly for Dillenia turbinata (Dilleniales).</title>
        <authorList>
            <person name="Chanderbali A."/>
        </authorList>
    </citation>
    <scope>NUCLEOTIDE SEQUENCE [LARGE SCALE GENOMIC DNA]</scope>
    <source>
        <strain evidence="3">LSX21</strain>
        <tissue evidence="3">Leaf</tissue>
    </source>
</reference>
<dbReference type="Pfam" id="PF00012">
    <property type="entry name" value="HSP70"/>
    <property type="match status" value="1"/>
</dbReference>
<name>A0AAN8W1U6_9MAGN</name>
<evidence type="ECO:0000313" key="4">
    <source>
        <dbReference type="Proteomes" id="UP001370490"/>
    </source>
</evidence>
<accession>A0AAN8W1U6</accession>
<evidence type="ECO:0000313" key="3">
    <source>
        <dbReference type="EMBL" id="KAK6943825.1"/>
    </source>
</evidence>
<dbReference type="Gene3D" id="3.30.420.40">
    <property type="match status" value="1"/>
</dbReference>
<protein>
    <submittedName>
        <fullName evidence="3">Heat shock protein 70 family</fullName>
    </submittedName>
</protein>
<gene>
    <name evidence="3" type="ORF">RJ641_024927</name>
</gene>
<sequence>MSEDNKSLGWEGLTMAKVEEFNIELLKNTSIDEMGISGCIDEIMQVGGNTRIPMIRQILKDLPDVKESKSESIR</sequence>
<comment type="caution">
    <text evidence="3">The sequence shown here is derived from an EMBL/GenBank/DDBJ whole genome shotgun (WGS) entry which is preliminary data.</text>
</comment>
<dbReference type="GO" id="GO:0005524">
    <property type="term" value="F:ATP binding"/>
    <property type="evidence" value="ECO:0007669"/>
    <property type="project" value="UniProtKB-KW"/>
</dbReference>
<organism evidence="3 4">
    <name type="scientific">Dillenia turbinata</name>
    <dbReference type="NCBI Taxonomy" id="194707"/>
    <lineage>
        <taxon>Eukaryota</taxon>
        <taxon>Viridiplantae</taxon>
        <taxon>Streptophyta</taxon>
        <taxon>Embryophyta</taxon>
        <taxon>Tracheophyta</taxon>
        <taxon>Spermatophyta</taxon>
        <taxon>Magnoliopsida</taxon>
        <taxon>eudicotyledons</taxon>
        <taxon>Gunneridae</taxon>
        <taxon>Pentapetalae</taxon>
        <taxon>Dilleniales</taxon>
        <taxon>Dilleniaceae</taxon>
        <taxon>Dillenia</taxon>
    </lineage>
</organism>
<dbReference type="AlphaFoldDB" id="A0AAN8W1U6"/>
<keyword evidence="4" id="KW-1185">Reference proteome</keyword>
<dbReference type="EMBL" id="JBAMMX010000003">
    <property type="protein sequence ID" value="KAK6943825.1"/>
    <property type="molecule type" value="Genomic_DNA"/>
</dbReference>
<proteinExistence type="predicted"/>
<keyword evidence="2" id="KW-0067">ATP-binding</keyword>
<keyword evidence="1" id="KW-0547">Nucleotide-binding</keyword>
<dbReference type="GO" id="GO:0140662">
    <property type="term" value="F:ATP-dependent protein folding chaperone"/>
    <property type="evidence" value="ECO:0007669"/>
    <property type="project" value="InterPro"/>
</dbReference>
<evidence type="ECO:0000256" key="1">
    <source>
        <dbReference type="ARBA" id="ARBA00022741"/>
    </source>
</evidence>
<evidence type="ECO:0000256" key="2">
    <source>
        <dbReference type="ARBA" id="ARBA00022840"/>
    </source>
</evidence>
<keyword evidence="3" id="KW-0346">Stress response</keyword>
<dbReference type="InterPro" id="IPR013126">
    <property type="entry name" value="Hsp_70_fam"/>
</dbReference>
<dbReference type="Proteomes" id="UP001370490">
    <property type="component" value="Unassembled WGS sequence"/>
</dbReference>